<dbReference type="Proteomes" id="UP001153678">
    <property type="component" value="Unassembled WGS sequence"/>
</dbReference>
<name>A0A9W4T917_9GLOM</name>
<reference evidence="1" key="1">
    <citation type="submission" date="2022-08" db="EMBL/GenBank/DDBJ databases">
        <authorList>
            <person name="Kallberg Y."/>
            <person name="Tangrot J."/>
            <person name="Rosling A."/>
        </authorList>
    </citation>
    <scope>NUCLEOTIDE SEQUENCE</scope>
    <source>
        <strain evidence="1">Wild A</strain>
    </source>
</reference>
<protein>
    <submittedName>
        <fullName evidence="1">8387_t:CDS:1</fullName>
    </submittedName>
</protein>
<evidence type="ECO:0000313" key="2">
    <source>
        <dbReference type="Proteomes" id="UP001153678"/>
    </source>
</evidence>
<organism evidence="1 2">
    <name type="scientific">Funneliformis geosporum</name>
    <dbReference type="NCBI Taxonomy" id="1117311"/>
    <lineage>
        <taxon>Eukaryota</taxon>
        <taxon>Fungi</taxon>
        <taxon>Fungi incertae sedis</taxon>
        <taxon>Mucoromycota</taxon>
        <taxon>Glomeromycotina</taxon>
        <taxon>Glomeromycetes</taxon>
        <taxon>Glomerales</taxon>
        <taxon>Glomeraceae</taxon>
        <taxon>Funneliformis</taxon>
    </lineage>
</organism>
<accession>A0A9W4T917</accession>
<comment type="caution">
    <text evidence="1">The sequence shown here is derived from an EMBL/GenBank/DDBJ whole genome shotgun (WGS) entry which is preliminary data.</text>
</comment>
<keyword evidence="2" id="KW-1185">Reference proteome</keyword>
<sequence>VPYKDELNARSKLIDDLIGETYALISKLNDSKKQGKILTEIEKLREEKDKLINDYEQ</sequence>
<dbReference type="AlphaFoldDB" id="A0A9W4T917"/>
<gene>
    <name evidence="1" type="ORF">FWILDA_LOCUS17699</name>
</gene>
<evidence type="ECO:0000313" key="1">
    <source>
        <dbReference type="EMBL" id="CAI2196679.1"/>
    </source>
</evidence>
<dbReference type="EMBL" id="CAMKVN010014710">
    <property type="protein sequence ID" value="CAI2196679.1"/>
    <property type="molecule type" value="Genomic_DNA"/>
</dbReference>
<feature type="non-terminal residue" evidence="1">
    <location>
        <position position="1"/>
    </location>
</feature>
<proteinExistence type="predicted"/>